<dbReference type="EMBL" id="PKKJ01000013">
    <property type="protein sequence ID" value="PKY65821.1"/>
    <property type="molecule type" value="Genomic_DNA"/>
</dbReference>
<proteinExistence type="predicted"/>
<dbReference type="Proteomes" id="UP000234545">
    <property type="component" value="Unassembled WGS sequence"/>
</dbReference>
<organism evidence="1 2">
    <name type="scientific">Schaalia turicensis</name>
    <dbReference type="NCBI Taxonomy" id="131111"/>
    <lineage>
        <taxon>Bacteria</taxon>
        <taxon>Bacillati</taxon>
        <taxon>Actinomycetota</taxon>
        <taxon>Actinomycetes</taxon>
        <taxon>Actinomycetales</taxon>
        <taxon>Actinomycetaceae</taxon>
        <taxon>Schaalia</taxon>
    </lineage>
</organism>
<reference evidence="1 2" key="1">
    <citation type="submission" date="2017-12" db="EMBL/GenBank/DDBJ databases">
        <title>Phylogenetic diversity of female urinary microbiome.</title>
        <authorList>
            <person name="Thomas-White K."/>
            <person name="Wolfe A.J."/>
        </authorList>
    </citation>
    <scope>NUCLEOTIDE SEQUENCE [LARGE SCALE GENOMIC DNA]</scope>
    <source>
        <strain evidence="1 2">UMB0250</strain>
    </source>
</reference>
<name>A0A2I1I3Z5_9ACTO</name>
<evidence type="ECO:0000313" key="2">
    <source>
        <dbReference type="Proteomes" id="UP000234545"/>
    </source>
</evidence>
<dbReference type="RefSeq" id="WP_133122024.1">
    <property type="nucleotide sequence ID" value="NZ_PKKJ01000013.1"/>
</dbReference>
<dbReference type="AlphaFoldDB" id="A0A2I1I3Z5"/>
<evidence type="ECO:0000313" key="1">
    <source>
        <dbReference type="EMBL" id="PKY65821.1"/>
    </source>
</evidence>
<comment type="caution">
    <text evidence="1">The sequence shown here is derived from an EMBL/GenBank/DDBJ whole genome shotgun (WGS) entry which is preliminary data.</text>
</comment>
<sequence length="63" mass="7238">MDNFLPLNDFQLFFIATKALEELKNGVFSKKNDEFEAAHHRLISVIVLACVVKRGSYLLQRAQ</sequence>
<protein>
    <submittedName>
        <fullName evidence="1">Uncharacterized protein</fullName>
    </submittedName>
</protein>
<accession>A0A2I1I3Z5</accession>
<gene>
    <name evidence="1" type="ORF">CYJ25_07710</name>
</gene>